<dbReference type="GO" id="GO:0005737">
    <property type="term" value="C:cytoplasm"/>
    <property type="evidence" value="ECO:0007669"/>
    <property type="project" value="TreeGrafter"/>
</dbReference>
<dbReference type="PANTHER" id="PTHR45663">
    <property type="entry name" value="GEO12009P1"/>
    <property type="match status" value="1"/>
</dbReference>
<protein>
    <recommendedName>
        <fullName evidence="5">Thioredoxin domain-containing protein</fullName>
    </recommendedName>
</protein>
<dbReference type="PANTHER" id="PTHR45663:SF11">
    <property type="entry name" value="GEO12009P1"/>
    <property type="match status" value="1"/>
</dbReference>
<dbReference type="PROSITE" id="PS51352">
    <property type="entry name" value="THIOREDOXIN_2"/>
    <property type="match status" value="1"/>
</dbReference>
<dbReference type="Proteomes" id="UP000218209">
    <property type="component" value="Unassembled WGS sequence"/>
</dbReference>
<keyword evidence="3" id="KW-0249">Electron transport</keyword>
<evidence type="ECO:0000313" key="7">
    <source>
        <dbReference type="Proteomes" id="UP000218209"/>
    </source>
</evidence>
<dbReference type="PRINTS" id="PR00421">
    <property type="entry name" value="THIOREDOXIN"/>
</dbReference>
<dbReference type="InterPro" id="IPR013766">
    <property type="entry name" value="Thioredoxin_domain"/>
</dbReference>
<reference evidence="6 7" key="1">
    <citation type="submission" date="2017-03" db="EMBL/GenBank/DDBJ databases">
        <title>WGS assembly of Porphyra umbilicalis.</title>
        <authorList>
            <person name="Brawley S.H."/>
            <person name="Blouin N.A."/>
            <person name="Ficko-Blean E."/>
            <person name="Wheeler G.L."/>
            <person name="Lohr M."/>
            <person name="Goodson H.V."/>
            <person name="Jenkins J.W."/>
            <person name="Blaby-Haas C.E."/>
            <person name="Helliwell K.E."/>
            <person name="Chan C."/>
            <person name="Marriage T."/>
            <person name="Bhattacharya D."/>
            <person name="Klein A.S."/>
            <person name="Badis Y."/>
            <person name="Brodie J."/>
            <person name="Cao Y."/>
            <person name="Collen J."/>
            <person name="Dittami S.M."/>
            <person name="Gachon C.M."/>
            <person name="Green B.R."/>
            <person name="Karpowicz S."/>
            <person name="Kim J.W."/>
            <person name="Kudahl U."/>
            <person name="Lin S."/>
            <person name="Michel G."/>
            <person name="Mittag M."/>
            <person name="Olson B.J."/>
            <person name="Pangilinan J."/>
            <person name="Peng Y."/>
            <person name="Qiu H."/>
            <person name="Shu S."/>
            <person name="Singer J.T."/>
            <person name="Smith A.G."/>
            <person name="Sprecher B.N."/>
            <person name="Wagner V."/>
            <person name="Wang W."/>
            <person name="Wang Z.-Y."/>
            <person name="Yan J."/>
            <person name="Yarish C."/>
            <person name="Zoeuner-Riek S."/>
            <person name="Zhuang Y."/>
            <person name="Zou Y."/>
            <person name="Lindquist E.A."/>
            <person name="Grimwood J."/>
            <person name="Barry K."/>
            <person name="Rokhsar D.S."/>
            <person name="Schmutz J."/>
            <person name="Stiller J.W."/>
            <person name="Grossman A.R."/>
            <person name="Prochnik S.E."/>
        </authorList>
    </citation>
    <scope>NUCLEOTIDE SEQUENCE [LARGE SCALE GENOMIC DNA]</scope>
    <source>
        <strain evidence="6">4086291</strain>
    </source>
</reference>
<sequence>MRRLPSVPPYLFFSYSLPIPHLPCPFPCFSHRDARYPPQSPPPPRDDAMERRTTAFVAAAPGGRFGAARVGHVTGARGRRGGVLPATRRCRAVVTASAVTQVDHDGLEAALKNDSTTPLLVDFYAPWCGPCQFLLPVLDELATRYEGRLRILKVDTESEPELASALAIRGLPTLCFVRDGALKYRMEGALAADELASIIDQILLDAPATEA</sequence>
<organism evidence="6 7">
    <name type="scientific">Porphyra umbilicalis</name>
    <name type="common">Purple laver</name>
    <name type="synonym">Red alga</name>
    <dbReference type="NCBI Taxonomy" id="2786"/>
    <lineage>
        <taxon>Eukaryota</taxon>
        <taxon>Rhodophyta</taxon>
        <taxon>Bangiophyceae</taxon>
        <taxon>Bangiales</taxon>
        <taxon>Bangiaceae</taxon>
        <taxon>Porphyra</taxon>
    </lineage>
</organism>
<evidence type="ECO:0000256" key="2">
    <source>
        <dbReference type="ARBA" id="ARBA00022448"/>
    </source>
</evidence>
<evidence type="ECO:0000256" key="4">
    <source>
        <dbReference type="ARBA" id="ARBA00023157"/>
    </source>
</evidence>
<keyword evidence="4" id="KW-1015">Disulfide bond</keyword>
<dbReference type="PROSITE" id="PS00194">
    <property type="entry name" value="THIOREDOXIN_1"/>
    <property type="match status" value="1"/>
</dbReference>
<dbReference type="SUPFAM" id="SSF52833">
    <property type="entry name" value="Thioredoxin-like"/>
    <property type="match status" value="1"/>
</dbReference>
<dbReference type="EMBL" id="KV918866">
    <property type="protein sequence ID" value="OSX76447.1"/>
    <property type="molecule type" value="Genomic_DNA"/>
</dbReference>
<evidence type="ECO:0000313" key="6">
    <source>
        <dbReference type="EMBL" id="OSX76447.1"/>
    </source>
</evidence>
<name>A0A1X6P6H6_PORUM</name>
<keyword evidence="7" id="KW-1185">Reference proteome</keyword>
<comment type="function">
    <text evidence="1">Participates in various redox reactions through the reversible oxidation of its active center dithiol to a disulfide and catalyzes dithiol-disulfide exchange reactions.</text>
</comment>
<dbReference type="Gene3D" id="3.40.30.10">
    <property type="entry name" value="Glutaredoxin"/>
    <property type="match status" value="1"/>
</dbReference>
<accession>A0A1X6P6H6</accession>
<dbReference type="CDD" id="cd02947">
    <property type="entry name" value="TRX_family"/>
    <property type="match status" value="1"/>
</dbReference>
<dbReference type="AlphaFoldDB" id="A0A1X6P6H6"/>
<proteinExistence type="predicted"/>
<gene>
    <name evidence="6" type="ORF">BU14_0190s0004</name>
</gene>
<evidence type="ECO:0000256" key="3">
    <source>
        <dbReference type="ARBA" id="ARBA00022982"/>
    </source>
</evidence>
<keyword evidence="2" id="KW-0813">Transport</keyword>
<dbReference type="InterPro" id="IPR036249">
    <property type="entry name" value="Thioredoxin-like_sf"/>
</dbReference>
<dbReference type="InterPro" id="IPR017937">
    <property type="entry name" value="Thioredoxin_CS"/>
</dbReference>
<dbReference type="GO" id="GO:0015035">
    <property type="term" value="F:protein-disulfide reductase activity"/>
    <property type="evidence" value="ECO:0007669"/>
    <property type="project" value="TreeGrafter"/>
</dbReference>
<evidence type="ECO:0000256" key="1">
    <source>
        <dbReference type="ARBA" id="ARBA00003318"/>
    </source>
</evidence>
<feature type="domain" description="Thioredoxin" evidence="5">
    <location>
        <begin position="90"/>
        <end position="204"/>
    </location>
</feature>
<dbReference type="Pfam" id="PF00085">
    <property type="entry name" value="Thioredoxin"/>
    <property type="match status" value="1"/>
</dbReference>
<dbReference type="OrthoDB" id="2121326at2759"/>
<evidence type="ECO:0000259" key="5">
    <source>
        <dbReference type="PROSITE" id="PS51352"/>
    </source>
</evidence>